<proteinExistence type="predicted"/>
<organism evidence="1 2">
    <name type="scientific">Nephila pilipes</name>
    <name type="common">Giant wood spider</name>
    <name type="synonym">Nephila maculata</name>
    <dbReference type="NCBI Taxonomy" id="299642"/>
    <lineage>
        <taxon>Eukaryota</taxon>
        <taxon>Metazoa</taxon>
        <taxon>Ecdysozoa</taxon>
        <taxon>Arthropoda</taxon>
        <taxon>Chelicerata</taxon>
        <taxon>Arachnida</taxon>
        <taxon>Araneae</taxon>
        <taxon>Araneomorphae</taxon>
        <taxon>Entelegynae</taxon>
        <taxon>Araneoidea</taxon>
        <taxon>Nephilidae</taxon>
        <taxon>Nephila</taxon>
    </lineage>
</organism>
<sequence length="114" mass="13104">SEDLSHCDELHSELLHALDDEALQAAIEKDSSLMCGEHEKQFKVSDETVRLHLHRLFKTYILNKWLPLMLLEVHKRQRVAACMSLLSRHRTASISSRVLTSDGGLYDTPKRSKH</sequence>
<gene>
    <name evidence="1" type="primary">NCL1_32508</name>
    <name evidence="1" type="ORF">NPIL_17981</name>
</gene>
<evidence type="ECO:0000313" key="2">
    <source>
        <dbReference type="Proteomes" id="UP000887013"/>
    </source>
</evidence>
<dbReference type="AlphaFoldDB" id="A0A8X6TLP3"/>
<comment type="caution">
    <text evidence="1">The sequence shown here is derived from an EMBL/GenBank/DDBJ whole genome shotgun (WGS) entry which is preliminary data.</text>
</comment>
<dbReference type="OrthoDB" id="6431778at2759"/>
<dbReference type="EMBL" id="BMAW01010959">
    <property type="protein sequence ID" value="GFT21248.1"/>
    <property type="molecule type" value="Genomic_DNA"/>
</dbReference>
<keyword evidence="2" id="KW-1185">Reference proteome</keyword>
<feature type="non-terminal residue" evidence="1">
    <location>
        <position position="1"/>
    </location>
</feature>
<reference evidence="1" key="1">
    <citation type="submission" date="2020-08" db="EMBL/GenBank/DDBJ databases">
        <title>Multicomponent nature underlies the extraordinary mechanical properties of spider dragline silk.</title>
        <authorList>
            <person name="Kono N."/>
            <person name="Nakamura H."/>
            <person name="Mori M."/>
            <person name="Yoshida Y."/>
            <person name="Ohtoshi R."/>
            <person name="Malay A.D."/>
            <person name="Moran D.A.P."/>
            <person name="Tomita M."/>
            <person name="Numata K."/>
            <person name="Arakawa K."/>
        </authorList>
    </citation>
    <scope>NUCLEOTIDE SEQUENCE</scope>
</reference>
<dbReference type="Proteomes" id="UP000887013">
    <property type="component" value="Unassembled WGS sequence"/>
</dbReference>
<accession>A0A8X6TLP3</accession>
<protein>
    <submittedName>
        <fullName evidence="1">Histone-lysine N-methyltransferase SETMAR</fullName>
    </submittedName>
</protein>
<evidence type="ECO:0000313" key="1">
    <source>
        <dbReference type="EMBL" id="GFT21248.1"/>
    </source>
</evidence>
<name>A0A8X6TLP3_NEPPI</name>